<evidence type="ECO:0000256" key="3">
    <source>
        <dbReference type="ARBA" id="ARBA00022448"/>
    </source>
</evidence>
<evidence type="ECO:0000256" key="2">
    <source>
        <dbReference type="ARBA" id="ARBA00005658"/>
    </source>
</evidence>
<feature type="transmembrane region" description="Helical" evidence="8">
    <location>
        <begin position="163"/>
        <end position="183"/>
    </location>
</feature>
<comment type="subcellular location">
    <subcellularLocation>
        <location evidence="1">Cell membrane</location>
        <topology evidence="1">Multi-pass membrane protein</topology>
    </subcellularLocation>
</comment>
<dbReference type="Proteomes" id="UP000284202">
    <property type="component" value="Unassembled WGS sequence"/>
</dbReference>
<keyword evidence="6 8" id="KW-1133">Transmembrane helix</keyword>
<dbReference type="RefSeq" id="WP_119749070.1">
    <property type="nucleotide sequence ID" value="NZ_QZCG01000007.1"/>
</dbReference>
<reference evidence="10" key="1">
    <citation type="submission" date="2018-09" db="EMBL/GenBank/DDBJ databases">
        <title>Acidovorax cavernicola nov. sp. isolated from Gruta de las Maravillas (Aracena, Spain).</title>
        <authorList>
            <person name="Jurado V."/>
            <person name="Gutierrez-Patricio S."/>
            <person name="Gonzalez-Pimentel J.L."/>
            <person name="Miller A.Z."/>
            <person name="Laiz L."/>
            <person name="Saiz-Jimenez C."/>
        </authorList>
    </citation>
    <scope>NUCLEOTIDE SEQUENCE [LARGE SCALE GENOMIC DNA]</scope>
    <source>
        <strain evidence="10">1011MAR3C25</strain>
    </source>
</reference>
<feature type="transmembrane region" description="Helical" evidence="8">
    <location>
        <begin position="261"/>
        <end position="283"/>
    </location>
</feature>
<keyword evidence="4" id="KW-1003">Cell membrane</keyword>
<gene>
    <name evidence="9" type="ORF">D3P04_11790</name>
</gene>
<keyword evidence="7 8" id="KW-0472">Membrane</keyword>
<feature type="transmembrane region" description="Helical" evidence="8">
    <location>
        <begin position="482"/>
        <end position="505"/>
    </location>
</feature>
<feature type="transmembrane region" description="Helical" evidence="8">
    <location>
        <begin position="352"/>
        <end position="369"/>
    </location>
</feature>
<feature type="transmembrane region" description="Helical" evidence="8">
    <location>
        <begin position="106"/>
        <end position="127"/>
    </location>
</feature>
<evidence type="ECO:0000256" key="8">
    <source>
        <dbReference type="SAM" id="Phobius"/>
    </source>
</evidence>
<dbReference type="PANTHER" id="PTHR30047">
    <property type="entry name" value="HIGH-AFFINITY CHOLINE TRANSPORT PROTEIN-RELATED"/>
    <property type="match status" value="1"/>
</dbReference>
<dbReference type="GO" id="GO:0022857">
    <property type="term" value="F:transmembrane transporter activity"/>
    <property type="evidence" value="ECO:0007669"/>
    <property type="project" value="InterPro"/>
</dbReference>
<evidence type="ECO:0000256" key="4">
    <source>
        <dbReference type="ARBA" id="ARBA00022475"/>
    </source>
</evidence>
<feature type="transmembrane region" description="Helical" evidence="8">
    <location>
        <begin position="213"/>
        <end position="241"/>
    </location>
</feature>
<dbReference type="PANTHER" id="PTHR30047:SF7">
    <property type="entry name" value="HIGH-AFFINITY CHOLINE TRANSPORT PROTEIN"/>
    <property type="match status" value="1"/>
</dbReference>
<keyword evidence="10" id="KW-1185">Reference proteome</keyword>
<dbReference type="OrthoDB" id="9775735at2"/>
<dbReference type="AlphaFoldDB" id="A0A418SVN1"/>
<sequence length="552" mass="59098">MSAIKPPFTDIDIRTAPQGFYEGCSLPITLASKIGISLLTAWALLWPGTADAILSAVNTDILDVFNTFYVLSVGLFAWFLLIIAVIPSSGRRRLGAPGEKPEFSTFSWFAMMFGAGLGVGLMVYATAEPIGLWGSNPEIIMGNVEPLTEGAIRSAYRYSFMHYGLQAWAIYVVTGLCLAYYSYTRGMPLTIRSALTPIFGQHLNGAVGHVVDVLGVVATILGVAVTIGFGISQLVEGVYSISGMEWLLQPGVDGGAPTPSTVGLIVALVVVMGLSTLSAVSGVGRGVKYLSNLNLVLSCMLLLIFVVFGSFLFAMTTYGSALVDYLLNFPALSFEAYSTNTELGQWQSGWTTFYWAWWIAFSPFVGLFLARISRGRTIREFILGAVIAPSLVCFAWFTILGGTAVDLELQGVAQNAIIDASLTNKLFATLQFIVSDQLYGVVAVMCVVLILTFLVTSADSGLLVINTIMAGGSVDTGVRHRIIWGVLLTLVIAALIIAGGGGLMALQNAMIIGALPFTFVMVAMCVSLAKALYRDYRRDRIEGGDDMEPARG</sequence>
<feature type="transmembrane region" description="Helical" evidence="8">
    <location>
        <begin position="438"/>
        <end position="470"/>
    </location>
</feature>
<comment type="similarity">
    <text evidence="2">Belongs to the BCCT transporter (TC 2.A.15) family.</text>
</comment>
<keyword evidence="3" id="KW-0813">Transport</keyword>
<evidence type="ECO:0000256" key="7">
    <source>
        <dbReference type="ARBA" id="ARBA00023136"/>
    </source>
</evidence>
<feature type="transmembrane region" description="Helical" evidence="8">
    <location>
        <begin position="381"/>
        <end position="399"/>
    </location>
</feature>
<organism evidence="9 10">
    <name type="scientific">Paracoccus onubensis</name>
    <dbReference type="NCBI Taxonomy" id="1675788"/>
    <lineage>
        <taxon>Bacteria</taxon>
        <taxon>Pseudomonadati</taxon>
        <taxon>Pseudomonadota</taxon>
        <taxon>Alphaproteobacteria</taxon>
        <taxon>Rhodobacterales</taxon>
        <taxon>Paracoccaceae</taxon>
        <taxon>Paracoccus</taxon>
    </lineage>
</organism>
<feature type="transmembrane region" description="Helical" evidence="8">
    <location>
        <begin position="65"/>
        <end position="86"/>
    </location>
</feature>
<comment type="caution">
    <text evidence="9">The sequence shown here is derived from an EMBL/GenBank/DDBJ whole genome shotgun (WGS) entry which is preliminary data.</text>
</comment>
<evidence type="ECO:0000313" key="9">
    <source>
        <dbReference type="EMBL" id="RJE84975.1"/>
    </source>
</evidence>
<accession>A0A418SVN1</accession>
<evidence type="ECO:0000256" key="6">
    <source>
        <dbReference type="ARBA" id="ARBA00022989"/>
    </source>
</evidence>
<dbReference type="EMBL" id="QZCG01000007">
    <property type="protein sequence ID" value="RJE84975.1"/>
    <property type="molecule type" value="Genomic_DNA"/>
</dbReference>
<dbReference type="InterPro" id="IPR000060">
    <property type="entry name" value="BCCT_transptr"/>
</dbReference>
<protein>
    <submittedName>
        <fullName evidence="9">BCCT family transporter</fullName>
    </submittedName>
</protein>
<evidence type="ECO:0000256" key="1">
    <source>
        <dbReference type="ARBA" id="ARBA00004651"/>
    </source>
</evidence>
<dbReference type="GO" id="GO:0005886">
    <property type="term" value="C:plasma membrane"/>
    <property type="evidence" value="ECO:0007669"/>
    <property type="project" value="UniProtKB-SubCell"/>
</dbReference>
<feature type="transmembrane region" description="Helical" evidence="8">
    <location>
        <begin position="295"/>
        <end position="318"/>
    </location>
</feature>
<dbReference type="Pfam" id="PF02028">
    <property type="entry name" value="BCCT"/>
    <property type="match status" value="1"/>
</dbReference>
<feature type="transmembrane region" description="Helical" evidence="8">
    <location>
        <begin position="511"/>
        <end position="533"/>
    </location>
</feature>
<name>A0A418SVN1_9RHOB</name>
<feature type="transmembrane region" description="Helical" evidence="8">
    <location>
        <begin position="20"/>
        <end position="45"/>
    </location>
</feature>
<proteinExistence type="inferred from homology"/>
<evidence type="ECO:0000256" key="5">
    <source>
        <dbReference type="ARBA" id="ARBA00022692"/>
    </source>
</evidence>
<keyword evidence="5 8" id="KW-0812">Transmembrane</keyword>
<evidence type="ECO:0000313" key="10">
    <source>
        <dbReference type="Proteomes" id="UP000284202"/>
    </source>
</evidence>